<proteinExistence type="predicted"/>
<dbReference type="NCBIfam" id="TIGR04549">
    <property type="entry name" value="LP_HExxH_w_tonB"/>
    <property type="match status" value="1"/>
</dbReference>
<dbReference type="SUPFAM" id="SSF55486">
    <property type="entry name" value="Metalloproteases ('zincins'), catalytic domain"/>
    <property type="match status" value="1"/>
</dbReference>
<comment type="caution">
    <text evidence="1">The sequence shown here is derived from an EMBL/GenBank/DDBJ whole genome shotgun (WGS) entry which is preliminary data.</text>
</comment>
<evidence type="ECO:0000313" key="2">
    <source>
        <dbReference type="Proteomes" id="UP000289703"/>
    </source>
</evidence>
<dbReference type="Proteomes" id="UP000289703">
    <property type="component" value="Unassembled WGS sequence"/>
</dbReference>
<dbReference type="Pfam" id="PF15890">
    <property type="entry name" value="Peptidase_Mx1"/>
    <property type="match status" value="1"/>
</dbReference>
<name>A0A4V1N0G3_9BACT</name>
<sequence>MNKLYRLLILSSVVFSLFSCDKEDSLSDESVVTIEQRTQNELDVWIYENLTLPYNVEVKYTWDDGEVENEFHVTPPKVEKAKQFLEAYLNVWIKTYDDEAIAGGNPDFLKKYMPKQLVLVGSPQFNGDGTMTLGLAEGGKKVTIFNINEFANVIINDWNTAEEILEKKRDAIFMAFHTMHHEFAHIMHQTKFYPDEFKEICKVDYTGNWMDVFPDVAQLKGFITPYSMLNENEDFVEIVAAMLDQVKNSNEPKLYTTQLKDDQGNLTLDEGDVYLSQWEWTIYSWGFKSVLDTTTWRYHLKQSAEAREGYDKFVAKVDIVTSYYKEKWGIDLYSLQKRIETAVNTLIQ</sequence>
<dbReference type="PROSITE" id="PS51257">
    <property type="entry name" value="PROKAR_LIPOPROTEIN"/>
    <property type="match status" value="1"/>
</dbReference>
<evidence type="ECO:0000313" key="1">
    <source>
        <dbReference type="EMBL" id="RXQ96723.1"/>
    </source>
</evidence>
<gene>
    <name evidence="1" type="ORF">EO244_03590</name>
</gene>
<organism evidence="1 2">
    <name type="scientific">Ancylomarina salipaludis</name>
    <dbReference type="NCBI Taxonomy" id="2501299"/>
    <lineage>
        <taxon>Bacteria</taxon>
        <taxon>Pseudomonadati</taxon>
        <taxon>Bacteroidota</taxon>
        <taxon>Bacteroidia</taxon>
        <taxon>Marinilabiliales</taxon>
        <taxon>Marinifilaceae</taxon>
        <taxon>Ancylomarina</taxon>
    </lineage>
</organism>
<accession>A0A4V1N0G3</accession>
<dbReference type="Gene3D" id="3.40.390.70">
    <property type="match status" value="1"/>
</dbReference>
<keyword evidence="2" id="KW-1185">Reference proteome</keyword>
<dbReference type="OrthoDB" id="1113652at2"/>
<dbReference type="AlphaFoldDB" id="A0A4V1N0G3"/>
<reference evidence="1 2" key="1">
    <citation type="submission" date="2019-01" db="EMBL/GenBank/DDBJ databases">
        <title>Ancylomarina salipaludis sp. nov., isolated from a salt marsh.</title>
        <authorList>
            <person name="Yoon J.-H."/>
        </authorList>
    </citation>
    <scope>NUCLEOTIDE SEQUENCE [LARGE SCALE GENOMIC DNA]</scope>
    <source>
        <strain evidence="1 2">SHSM-M15</strain>
    </source>
</reference>
<dbReference type="EMBL" id="SAXA01000002">
    <property type="protein sequence ID" value="RXQ96723.1"/>
    <property type="molecule type" value="Genomic_DNA"/>
</dbReference>
<dbReference type="InterPro" id="IPR030890">
    <property type="entry name" value="LP_HExxH_w_TonB"/>
</dbReference>
<protein>
    <recommendedName>
        <fullName evidence="3">Substrate import-associated zinc metallohydrolase lipoprotein</fullName>
    </recommendedName>
</protein>
<dbReference type="RefSeq" id="WP_129253002.1">
    <property type="nucleotide sequence ID" value="NZ_SAXA01000002.1"/>
</dbReference>
<evidence type="ECO:0008006" key="3">
    <source>
        <dbReference type="Google" id="ProtNLM"/>
    </source>
</evidence>